<dbReference type="SUPFAM" id="SSF52540">
    <property type="entry name" value="P-loop containing nucleoside triphosphate hydrolases"/>
    <property type="match status" value="1"/>
</dbReference>
<name>A0A1V2I085_9ACTN</name>
<sequence>MPTDELFATHALTVRYGGVLANDDVCLTAACGEIVGLIGSNGAGKTTFVDAVSGFTRSDGAVSLAGRRLDGEPPHRRRAAGLARTWQAGELFADLTVAQNLSVAVHRPGWRTALGDVFGARRPPDAAGDVERALAVLGLADAAGRLPGELTLGQQKLVGVARALVGGTTMLLLDEPAAGLDTRESAEFGGELRRIADTGLGVLLIDHDMTLVLDVCDRVYVMDFGAVITSGPPERIRDDPAVLAAYLGSAVAQ</sequence>
<protein>
    <submittedName>
        <fullName evidence="5">ABC transporter ATP-binding protein</fullName>
    </submittedName>
</protein>
<dbReference type="GO" id="GO:0005886">
    <property type="term" value="C:plasma membrane"/>
    <property type="evidence" value="ECO:0007669"/>
    <property type="project" value="TreeGrafter"/>
</dbReference>
<keyword evidence="1" id="KW-0813">Transport</keyword>
<proteinExistence type="predicted"/>
<evidence type="ECO:0000256" key="1">
    <source>
        <dbReference type="ARBA" id="ARBA00022448"/>
    </source>
</evidence>
<dbReference type="GO" id="GO:0005524">
    <property type="term" value="F:ATP binding"/>
    <property type="evidence" value="ECO:0007669"/>
    <property type="project" value="UniProtKB-KW"/>
</dbReference>
<dbReference type="RefSeq" id="WP_076822608.1">
    <property type="nucleotide sequence ID" value="NZ_MOMC01000114.1"/>
</dbReference>
<dbReference type="InterPro" id="IPR027417">
    <property type="entry name" value="P-loop_NTPase"/>
</dbReference>
<dbReference type="InterPro" id="IPR051120">
    <property type="entry name" value="ABC_AA/LPS_Transport"/>
</dbReference>
<dbReference type="Gene3D" id="3.40.50.300">
    <property type="entry name" value="P-loop containing nucleotide triphosphate hydrolases"/>
    <property type="match status" value="1"/>
</dbReference>
<dbReference type="InterPro" id="IPR003593">
    <property type="entry name" value="AAA+_ATPase"/>
</dbReference>
<dbReference type="InterPro" id="IPR003439">
    <property type="entry name" value="ABC_transporter-like_ATP-bd"/>
</dbReference>
<dbReference type="EMBL" id="MOMC01000114">
    <property type="protein sequence ID" value="ONH22229.1"/>
    <property type="molecule type" value="Genomic_DNA"/>
</dbReference>
<dbReference type="OrthoDB" id="4350300at2"/>
<evidence type="ECO:0000313" key="5">
    <source>
        <dbReference type="EMBL" id="ONH22229.1"/>
    </source>
</evidence>
<dbReference type="PROSITE" id="PS50893">
    <property type="entry name" value="ABC_TRANSPORTER_2"/>
    <property type="match status" value="1"/>
</dbReference>
<gene>
    <name evidence="5" type="ORF">BL253_36250</name>
</gene>
<dbReference type="Pfam" id="PF12399">
    <property type="entry name" value="BCA_ABC_TP_C"/>
    <property type="match status" value="1"/>
</dbReference>
<evidence type="ECO:0000313" key="6">
    <source>
        <dbReference type="Proteomes" id="UP000188929"/>
    </source>
</evidence>
<dbReference type="STRING" id="1834516.BL253_36250"/>
<keyword evidence="2" id="KW-0547">Nucleotide-binding</keyword>
<reference evidence="6" key="1">
    <citation type="submission" date="2016-10" db="EMBL/GenBank/DDBJ databases">
        <title>Frankia sp. NRRL B-16386 Genome sequencing.</title>
        <authorList>
            <person name="Ghodhbane-Gtari F."/>
            <person name="Swanson E."/>
            <person name="Gueddou A."/>
            <person name="Hezbri K."/>
            <person name="Ktari K."/>
            <person name="Nouioui I."/>
            <person name="Morris K."/>
            <person name="Simpson S."/>
            <person name="Abebe-Akele F."/>
            <person name="Thomas K."/>
            <person name="Gtari M."/>
            <person name="Tisa L.S."/>
        </authorList>
    </citation>
    <scope>NUCLEOTIDE SEQUENCE [LARGE SCALE GENOMIC DNA]</scope>
    <source>
        <strain evidence="6">NRRL B-16386</strain>
    </source>
</reference>
<comment type="caution">
    <text evidence="5">The sequence shown here is derived from an EMBL/GenBank/DDBJ whole genome shotgun (WGS) entry which is preliminary data.</text>
</comment>
<accession>A0A1V2I085</accession>
<evidence type="ECO:0000256" key="3">
    <source>
        <dbReference type="ARBA" id="ARBA00022840"/>
    </source>
</evidence>
<feature type="domain" description="ABC transporter" evidence="4">
    <location>
        <begin position="1"/>
        <end position="249"/>
    </location>
</feature>
<organism evidence="5 6">
    <name type="scientific">Pseudofrankia asymbiotica</name>
    <dbReference type="NCBI Taxonomy" id="1834516"/>
    <lineage>
        <taxon>Bacteria</taxon>
        <taxon>Bacillati</taxon>
        <taxon>Actinomycetota</taxon>
        <taxon>Actinomycetes</taxon>
        <taxon>Frankiales</taxon>
        <taxon>Frankiaceae</taxon>
        <taxon>Pseudofrankia</taxon>
    </lineage>
</organism>
<dbReference type="PANTHER" id="PTHR45772">
    <property type="entry name" value="CONSERVED COMPONENT OF ABC TRANSPORTER FOR NATURAL AMINO ACIDS-RELATED"/>
    <property type="match status" value="1"/>
</dbReference>
<dbReference type="GO" id="GO:0016887">
    <property type="term" value="F:ATP hydrolysis activity"/>
    <property type="evidence" value="ECO:0007669"/>
    <property type="project" value="InterPro"/>
</dbReference>
<dbReference type="AlphaFoldDB" id="A0A1V2I085"/>
<keyword evidence="6" id="KW-1185">Reference proteome</keyword>
<dbReference type="Pfam" id="PF00005">
    <property type="entry name" value="ABC_tran"/>
    <property type="match status" value="1"/>
</dbReference>
<dbReference type="Proteomes" id="UP000188929">
    <property type="component" value="Unassembled WGS sequence"/>
</dbReference>
<evidence type="ECO:0000256" key="2">
    <source>
        <dbReference type="ARBA" id="ARBA00022741"/>
    </source>
</evidence>
<evidence type="ECO:0000259" key="4">
    <source>
        <dbReference type="PROSITE" id="PS50893"/>
    </source>
</evidence>
<dbReference type="SMART" id="SM00382">
    <property type="entry name" value="AAA"/>
    <property type="match status" value="1"/>
</dbReference>
<keyword evidence="3 5" id="KW-0067">ATP-binding</keyword>
<dbReference type="InterPro" id="IPR032823">
    <property type="entry name" value="BCA_ABC_TP_C"/>
</dbReference>